<dbReference type="NCBIfam" id="TIGR01539">
    <property type="entry name" value="portal_lambda"/>
    <property type="match status" value="1"/>
</dbReference>
<feature type="region of interest" description="Disordered" evidence="1">
    <location>
        <begin position="507"/>
        <end position="535"/>
    </location>
</feature>
<sequence length="535" mass="58955">MGNWLDSFIGYVSPVHGLRRAQARAAMAGIDGVVEAVRRTAASREGTLSNFQPSRLNAYTVQRDADLIMARAESLVASDGHAASCVDSLALNVAGPGLKPQSAPDMTVLGLSDDEADAFAESAERAWDVWCAEADAADTDHFDDMQYQDARTLFVTGEFLRLPVWLDEPGRAFGLALQGLHPARLRTPSDMAGNPLIRRGVELGANGRPEAYWIAEPRDNRPLAGLASCDFRRVPRKTGHRWGCFHRRHGKMPEQPRGETILSPAMKQLADLSAYVDSELVGAVIAASFTVFLEASTDAMGSRIGLDGKAKTGMVQPYPQEIKPGLMVTGQTGHKPHLLSNPRPPQSFDAFYTRILRAVAASTGQPYETVAKDFSKTNYSSARAALLEVWKLYTLLQDWFVRGYLRHVWEMVLEEAWLRGYLAVPEGKPDFYEARTAWCAASWTRPPRGQIDPVKERAAEQMGLDNLTESLTGILYSRGMDPETMARTIARERRTYERHGLKPSVSGVKVVLGKEPEEEAVPGDGEDANQEEQDQ</sequence>
<comment type="caution">
    <text evidence="2">The sequence shown here is derived from an EMBL/GenBank/DDBJ whole genome shotgun (WGS) entry which is preliminary data.</text>
</comment>
<dbReference type="AlphaFoldDB" id="A0A6V8M0S5"/>
<name>A0A6V8M0S5_9BACT</name>
<dbReference type="RefSeq" id="WP_235957012.1">
    <property type="nucleotide sequence ID" value="NZ_BLTE01000017.1"/>
</dbReference>
<evidence type="ECO:0000313" key="3">
    <source>
        <dbReference type="Proteomes" id="UP000494245"/>
    </source>
</evidence>
<evidence type="ECO:0008006" key="4">
    <source>
        <dbReference type="Google" id="ProtNLM"/>
    </source>
</evidence>
<evidence type="ECO:0000256" key="1">
    <source>
        <dbReference type="SAM" id="MobiDB-lite"/>
    </source>
</evidence>
<accession>A0A6V8M0S5</accession>
<gene>
    <name evidence="2" type="ORF">NNJEOMEG_03320</name>
</gene>
<dbReference type="GO" id="GO:0019068">
    <property type="term" value="P:virion assembly"/>
    <property type="evidence" value="ECO:0007669"/>
    <property type="project" value="InterPro"/>
</dbReference>
<dbReference type="InterPro" id="IPR006429">
    <property type="entry name" value="Phage_lambda_portal"/>
</dbReference>
<evidence type="ECO:0000313" key="2">
    <source>
        <dbReference type="EMBL" id="GFK95457.1"/>
    </source>
</evidence>
<dbReference type="Pfam" id="PF05136">
    <property type="entry name" value="Phage_portal_2"/>
    <property type="match status" value="1"/>
</dbReference>
<organism evidence="2 3">
    <name type="scientific">Fundidesulfovibrio magnetotacticus</name>
    <dbReference type="NCBI Taxonomy" id="2730080"/>
    <lineage>
        <taxon>Bacteria</taxon>
        <taxon>Pseudomonadati</taxon>
        <taxon>Thermodesulfobacteriota</taxon>
        <taxon>Desulfovibrionia</taxon>
        <taxon>Desulfovibrionales</taxon>
        <taxon>Desulfovibrionaceae</taxon>
        <taxon>Fundidesulfovibrio</taxon>
    </lineage>
</organism>
<reference evidence="2 3" key="2">
    <citation type="submission" date="2020-05" db="EMBL/GenBank/DDBJ databases">
        <title>Draft genome sequence of Desulfovibrio sp. strainFSS-1.</title>
        <authorList>
            <person name="Shimoshige H."/>
            <person name="Kobayashi H."/>
            <person name="Maekawa T."/>
        </authorList>
    </citation>
    <scope>NUCLEOTIDE SEQUENCE [LARGE SCALE GENOMIC DNA]</scope>
    <source>
        <strain evidence="2 3">SIID29052-01</strain>
    </source>
</reference>
<feature type="compositionally biased region" description="Acidic residues" evidence="1">
    <location>
        <begin position="516"/>
        <end position="535"/>
    </location>
</feature>
<protein>
    <recommendedName>
        <fullName evidence="4">Phage portal protein</fullName>
    </recommendedName>
</protein>
<reference evidence="2 3" key="1">
    <citation type="submission" date="2020-04" db="EMBL/GenBank/DDBJ databases">
        <authorList>
            <consortium name="Desulfovibrio sp. FSS-1 genome sequencing consortium"/>
            <person name="Shimoshige H."/>
            <person name="Kobayashi H."/>
            <person name="Maekawa T."/>
        </authorList>
    </citation>
    <scope>NUCLEOTIDE SEQUENCE [LARGE SCALE GENOMIC DNA]</scope>
    <source>
        <strain evidence="2 3">SIID29052-01</strain>
    </source>
</reference>
<dbReference type="Proteomes" id="UP000494245">
    <property type="component" value="Unassembled WGS sequence"/>
</dbReference>
<dbReference type="GO" id="GO:0005198">
    <property type="term" value="F:structural molecule activity"/>
    <property type="evidence" value="ECO:0007669"/>
    <property type="project" value="InterPro"/>
</dbReference>
<keyword evidence="3" id="KW-1185">Reference proteome</keyword>
<dbReference type="EMBL" id="BLTE01000017">
    <property type="protein sequence ID" value="GFK95457.1"/>
    <property type="molecule type" value="Genomic_DNA"/>
</dbReference>
<proteinExistence type="predicted"/>